<dbReference type="EMBL" id="CP002105">
    <property type="protein sequence ID" value="ADL12715.1"/>
    <property type="molecule type" value="Genomic_DNA"/>
</dbReference>
<evidence type="ECO:0000256" key="7">
    <source>
        <dbReference type="ARBA" id="ARBA00023136"/>
    </source>
</evidence>
<dbReference type="InterPro" id="IPR018461">
    <property type="entry name" value="Na/H_Antiport_NhaC-like_C"/>
</dbReference>
<dbReference type="PANTHER" id="PTHR33451:SF3">
    <property type="entry name" value="MALATE-2H(+)_NA(+)-LACTATE ANTIPORTER"/>
    <property type="match status" value="1"/>
</dbReference>
<evidence type="ECO:0000256" key="1">
    <source>
        <dbReference type="ARBA" id="ARBA00004651"/>
    </source>
</evidence>
<dbReference type="InterPro" id="IPR052180">
    <property type="entry name" value="NhaC_Na-H+_Antiporter"/>
</dbReference>
<name>D9QQC4_ACEAZ</name>
<evidence type="ECO:0000256" key="6">
    <source>
        <dbReference type="ARBA" id="ARBA00022989"/>
    </source>
</evidence>
<dbReference type="KEGG" id="aar:Acear_1195"/>
<dbReference type="Proteomes" id="UP000001661">
    <property type="component" value="Chromosome"/>
</dbReference>
<reference evidence="11 12" key="1">
    <citation type="journal article" date="2010" name="Stand. Genomic Sci.">
        <title>Complete genome sequence of Acetohalobium arabaticum type strain (Z-7288).</title>
        <authorList>
            <person name="Sikorski J."/>
            <person name="Lapidus A."/>
            <person name="Chertkov O."/>
            <person name="Lucas S."/>
            <person name="Copeland A."/>
            <person name="Glavina Del Rio T."/>
            <person name="Nolan M."/>
            <person name="Tice H."/>
            <person name="Cheng J.F."/>
            <person name="Han C."/>
            <person name="Brambilla E."/>
            <person name="Pitluck S."/>
            <person name="Liolios K."/>
            <person name="Ivanova N."/>
            <person name="Mavromatis K."/>
            <person name="Mikhailova N."/>
            <person name="Pati A."/>
            <person name="Bruce D."/>
            <person name="Detter C."/>
            <person name="Tapia R."/>
            <person name="Goodwin L."/>
            <person name="Chen A."/>
            <person name="Palaniappan K."/>
            <person name="Land M."/>
            <person name="Hauser L."/>
            <person name="Chang Y.J."/>
            <person name="Jeffries C.D."/>
            <person name="Rohde M."/>
            <person name="Goker M."/>
            <person name="Spring S."/>
            <person name="Woyke T."/>
            <person name="Bristow J."/>
            <person name="Eisen J.A."/>
            <person name="Markowitz V."/>
            <person name="Hugenholtz P."/>
            <person name="Kyrpides N.C."/>
            <person name="Klenk H.P."/>
        </authorList>
    </citation>
    <scope>NUCLEOTIDE SEQUENCE [LARGE SCALE GENOMIC DNA]</scope>
    <source>
        <strain evidence="12">ATCC 49924 / DSM 5501 / Z-7288</strain>
    </source>
</reference>
<evidence type="ECO:0000313" key="11">
    <source>
        <dbReference type="EMBL" id="ADL12715.1"/>
    </source>
</evidence>
<dbReference type="eggNOG" id="COG1757">
    <property type="taxonomic scope" value="Bacteria"/>
</dbReference>
<feature type="transmembrane region" description="Helical" evidence="9">
    <location>
        <begin position="310"/>
        <end position="330"/>
    </location>
</feature>
<evidence type="ECO:0000259" key="10">
    <source>
        <dbReference type="Pfam" id="PF03553"/>
    </source>
</evidence>
<dbReference type="GO" id="GO:0005886">
    <property type="term" value="C:plasma membrane"/>
    <property type="evidence" value="ECO:0007669"/>
    <property type="project" value="UniProtKB-SubCell"/>
</dbReference>
<dbReference type="HOGENOM" id="CLU_043525_1_0_9"/>
<feature type="transmembrane region" description="Helical" evidence="9">
    <location>
        <begin position="202"/>
        <end position="223"/>
    </location>
</feature>
<dbReference type="STRING" id="574087.Acear_1195"/>
<comment type="similarity">
    <text evidence="8">Belongs to the NhaC Na(+)/H(+) (TC 2.A.35) antiporter family.</text>
</comment>
<evidence type="ECO:0000256" key="4">
    <source>
        <dbReference type="ARBA" id="ARBA00022475"/>
    </source>
</evidence>
<keyword evidence="3" id="KW-0050">Antiport</keyword>
<dbReference type="GO" id="GO:0015297">
    <property type="term" value="F:antiporter activity"/>
    <property type="evidence" value="ECO:0007669"/>
    <property type="project" value="UniProtKB-KW"/>
</dbReference>
<feature type="transmembrane region" description="Helical" evidence="9">
    <location>
        <begin position="42"/>
        <end position="60"/>
    </location>
</feature>
<organism evidence="11 12">
    <name type="scientific">Acetohalobium arabaticum (strain ATCC 49924 / DSM 5501 / Z-7288)</name>
    <dbReference type="NCBI Taxonomy" id="574087"/>
    <lineage>
        <taxon>Bacteria</taxon>
        <taxon>Bacillati</taxon>
        <taxon>Bacillota</taxon>
        <taxon>Clostridia</taxon>
        <taxon>Halanaerobiales</taxon>
        <taxon>Halobacteroidaceae</taxon>
        <taxon>Acetohalobium</taxon>
    </lineage>
</organism>
<evidence type="ECO:0000256" key="9">
    <source>
        <dbReference type="SAM" id="Phobius"/>
    </source>
</evidence>
<feature type="transmembrane region" description="Helical" evidence="9">
    <location>
        <begin position="148"/>
        <end position="173"/>
    </location>
</feature>
<feature type="transmembrane region" description="Helical" evidence="9">
    <location>
        <begin position="443"/>
        <end position="465"/>
    </location>
</feature>
<feature type="transmembrane region" description="Helical" evidence="9">
    <location>
        <begin position="80"/>
        <end position="97"/>
    </location>
</feature>
<evidence type="ECO:0000256" key="5">
    <source>
        <dbReference type="ARBA" id="ARBA00022692"/>
    </source>
</evidence>
<accession>D9QQC4</accession>
<evidence type="ECO:0000256" key="2">
    <source>
        <dbReference type="ARBA" id="ARBA00022448"/>
    </source>
</evidence>
<keyword evidence="2" id="KW-0813">Transport</keyword>
<keyword evidence="12" id="KW-1185">Reference proteome</keyword>
<feature type="transmembrane region" description="Helical" evidence="9">
    <location>
        <begin position="358"/>
        <end position="379"/>
    </location>
</feature>
<feature type="transmembrane region" description="Helical" evidence="9">
    <location>
        <begin position="117"/>
        <end position="136"/>
    </location>
</feature>
<evidence type="ECO:0000313" key="12">
    <source>
        <dbReference type="Proteomes" id="UP000001661"/>
    </source>
</evidence>
<keyword evidence="6 9" id="KW-1133">Transmembrane helix</keyword>
<evidence type="ECO:0000256" key="8">
    <source>
        <dbReference type="ARBA" id="ARBA00038435"/>
    </source>
</evidence>
<keyword evidence="5 9" id="KW-0812">Transmembrane</keyword>
<feature type="transmembrane region" description="Helical" evidence="9">
    <location>
        <begin position="244"/>
        <end position="261"/>
    </location>
</feature>
<dbReference type="RefSeq" id="WP_013278161.1">
    <property type="nucleotide sequence ID" value="NC_014378.1"/>
</dbReference>
<evidence type="ECO:0000256" key="3">
    <source>
        <dbReference type="ARBA" id="ARBA00022449"/>
    </source>
</evidence>
<feature type="domain" description="Na+/H+ antiporter NhaC-like C-terminal" evidence="10">
    <location>
        <begin position="29"/>
        <end position="221"/>
    </location>
</feature>
<proteinExistence type="inferred from homology"/>
<feature type="transmembrane region" description="Helical" evidence="9">
    <location>
        <begin position="12"/>
        <end position="36"/>
    </location>
</feature>
<keyword evidence="4" id="KW-1003">Cell membrane</keyword>
<dbReference type="OrthoDB" id="9790605at2"/>
<dbReference type="PANTHER" id="PTHR33451">
    <property type="entry name" value="MALATE-2H(+)/NA(+)-LACTATE ANTIPORTER"/>
    <property type="match status" value="1"/>
</dbReference>
<feature type="transmembrane region" description="Helical" evidence="9">
    <location>
        <begin position="400"/>
        <end position="423"/>
    </location>
</feature>
<dbReference type="Pfam" id="PF03553">
    <property type="entry name" value="Na_H_antiporter"/>
    <property type="match status" value="1"/>
</dbReference>
<gene>
    <name evidence="11" type="ordered locus">Acear_1195</name>
</gene>
<protein>
    <submittedName>
        <fullName evidence="11">Transporter, NhaC family (TC 2.A.35)</fullName>
    </submittedName>
</protein>
<dbReference type="AlphaFoldDB" id="D9QQC4"/>
<keyword evidence="7 9" id="KW-0472">Membrane</keyword>
<sequence length="492" mass="52717">MPEKEINEDRINFRVGTFGGAVPMLFFVFWAIFISVQGAPDTKGLIVGALIGLVLGMFLVKDEWEKYCEKIFEGMSQDVGVVAIVAWFFAGTFAQILQEGGLVKGLVWIASSMGVEGSAFVIVTFLLAALFSTAVGTGYGTVVAFTTLMYPAGIIMGAHPIVLLAGILSGAAFGDNLAPVSDTTIVSAVTQETDVPGVVRSRFKYCIIAAIPAMILLFIFGTASGKMGISAAKATEYMSNSAEPIGLLFLIPFALVIYLAMSGNHLIISLTWGILTASVMGVTTGLIKIQDLLFINGEEGVVTGAIVDGVMGYVPMAVLILLIVAAGYIMQCGGTMESMKKWLASKIQNKVSRAELSMWLLIAGLNVFITINTAAEIAAAPFVKEVGEDFHIHPYRRANLLDATTSALGYIFPWSGAVLLAYSTLQNVAGQYDFVNVIPTTKLWPYVFHGWFLVLVMFGAVITGFGRRYIGPNGEPVKEIPEAKENSMGMEI</sequence>
<comment type="subcellular location">
    <subcellularLocation>
        <location evidence="1">Cell membrane</location>
        <topology evidence="1">Multi-pass membrane protein</topology>
    </subcellularLocation>
</comment>